<organism evidence="12 13">
    <name type="scientific">Clostridium grantii DSM 8605</name>
    <dbReference type="NCBI Taxonomy" id="1121316"/>
    <lineage>
        <taxon>Bacteria</taxon>
        <taxon>Bacillati</taxon>
        <taxon>Bacillota</taxon>
        <taxon>Clostridia</taxon>
        <taxon>Eubacteriales</taxon>
        <taxon>Clostridiaceae</taxon>
        <taxon>Clostridium</taxon>
    </lineage>
</organism>
<dbReference type="GO" id="GO:0019843">
    <property type="term" value="F:rRNA binding"/>
    <property type="evidence" value="ECO:0007669"/>
    <property type="project" value="UniProtKB-UniRule"/>
</dbReference>
<dbReference type="Gene3D" id="3.40.50.300">
    <property type="entry name" value="P-loop containing nucleotide triphosphate hydrolases"/>
    <property type="match status" value="1"/>
</dbReference>
<comment type="function">
    <text evidence="9">Endonuclease that is involved in the suppression of homologous recombination and thus may have a key role in the control of bacterial genetic diversity.</text>
</comment>
<dbReference type="GO" id="GO:0016887">
    <property type="term" value="F:ATP hydrolysis activity"/>
    <property type="evidence" value="ECO:0007669"/>
    <property type="project" value="InterPro"/>
</dbReference>
<evidence type="ECO:0000259" key="11">
    <source>
        <dbReference type="PROSITE" id="PS50828"/>
    </source>
</evidence>
<dbReference type="AlphaFoldDB" id="A0A1M5SMI4"/>
<dbReference type="GO" id="GO:0072344">
    <property type="term" value="P:rescue of stalled ribosome"/>
    <property type="evidence" value="ECO:0007669"/>
    <property type="project" value="UniProtKB-UniRule"/>
</dbReference>
<evidence type="ECO:0000256" key="7">
    <source>
        <dbReference type="ARBA" id="ARBA00022884"/>
    </source>
</evidence>
<dbReference type="GO" id="GO:0043023">
    <property type="term" value="F:ribosomal large subunit binding"/>
    <property type="evidence" value="ECO:0007669"/>
    <property type="project" value="UniProtKB-UniRule"/>
</dbReference>
<dbReference type="RefSeq" id="WP_073337347.1">
    <property type="nucleotide sequence ID" value="NZ_FQXM01000004.1"/>
</dbReference>
<dbReference type="GO" id="GO:0004519">
    <property type="term" value="F:endonuclease activity"/>
    <property type="evidence" value="ECO:0007669"/>
    <property type="project" value="UniProtKB-UniRule"/>
</dbReference>
<keyword evidence="6 9" id="KW-0067">ATP-binding</keyword>
<dbReference type="Gene3D" id="3.30.1370.110">
    <property type="match status" value="1"/>
</dbReference>
<name>A0A1M5SMI4_9CLOT</name>
<dbReference type="EC" id="3.1.-.-" evidence="9"/>
<dbReference type="FunFam" id="3.30.1370.110:FF:000007">
    <property type="entry name" value="Endonuclease MutS2"/>
    <property type="match status" value="1"/>
</dbReference>
<sequence length="785" mass="88523">MNERALRVLEFDKIKEHMKKYAVSKAGKDYIGELKPYENSYLVKEHLDETEEAYNILFKKGAPPFSGLYDVRETLVKASKGMTLLPGELLRSANLLRCARNIKSFIFSKEEGEKYRILENLTMGIVSLKHIEDEIYNAIIGEDEISDKASKDLFLIRRSIKEKNASIKGKINSLIKSYSQYLQEDIYTVRGDRYVLPVKIEYKGQVQGLVHDQSSSGATLFIEPISLVTLNNEIREMKLKEKAEIEKILSVLSLKIQDNIDLIKVNAKIIWEVDFIFAKGKYAYDLNAFKPQVRMDGRFNLISAKHPLIDPKEVVANNIYIEDDINGVIITGPNTGGKTVTLKTVGLLHLMALSGLMIPVSDESSVSFYKEIFADIGDEQSIEQSLSTFSSHMTNIVKIIDEADKDSLVLFDELGAGTDPTEGAALAVSILENLKKRNCKIFATTHYSELKAYAIKMDGIVNASVEFNVESLRPTYKLLIGIPGKSNAFEISKKLGLPDYIIEEARKGISEETLKFEDLIQDLQSQSIKSQRDAIFAEKAKREALALKDKYEDKLNNLQNVRDREQMKANEEAKEIILKAKEEADSILKEIRKLEKMGYSNDVRQKLEEERLKLKNELNKKEKDLLKVDEDGEILEKVREGEEAFLPKFNTNVVILSKPDNKGDLQVQAGIMKISVNIKDLRKNKSNKKQKKANAKREAKLNISSISSSIDLRGMDSEEALYNLDKYLDDAYLGGLGEVTIIHGKGTGVLKNAVTLMMRKHPHVKKSRLGEFGEGGDGVTVVEFK</sequence>
<dbReference type="FunFam" id="3.40.50.300:FF:000830">
    <property type="entry name" value="Endonuclease MutS2"/>
    <property type="match status" value="1"/>
</dbReference>
<keyword evidence="10" id="KW-0175">Coiled coil</keyword>
<dbReference type="PANTHER" id="PTHR48466">
    <property type="entry name" value="OS10G0509000 PROTEIN-RELATED"/>
    <property type="match status" value="1"/>
</dbReference>
<evidence type="ECO:0000256" key="1">
    <source>
        <dbReference type="ARBA" id="ARBA00022722"/>
    </source>
</evidence>
<reference evidence="12 13" key="1">
    <citation type="submission" date="2016-11" db="EMBL/GenBank/DDBJ databases">
        <authorList>
            <person name="Jaros S."/>
            <person name="Januszkiewicz K."/>
            <person name="Wedrychowicz H."/>
        </authorList>
    </citation>
    <scope>NUCLEOTIDE SEQUENCE [LARGE SCALE GENOMIC DNA]</scope>
    <source>
        <strain evidence="12 13">DSM 8605</strain>
    </source>
</reference>
<gene>
    <name evidence="9" type="primary">mutS2</name>
    <name evidence="9" type="synonym">rqcU</name>
    <name evidence="12" type="ORF">SAMN02745207_01021</name>
</gene>
<dbReference type="HAMAP" id="MF_00092">
    <property type="entry name" value="MutS2"/>
    <property type="match status" value="1"/>
</dbReference>
<dbReference type="EC" id="3.6.4.-" evidence="9"/>
<keyword evidence="5 9" id="KW-0378">Hydrolase</keyword>
<feature type="domain" description="Smr" evidence="11">
    <location>
        <begin position="710"/>
        <end position="785"/>
    </location>
</feature>
<evidence type="ECO:0000313" key="12">
    <source>
        <dbReference type="EMBL" id="SHH39714.1"/>
    </source>
</evidence>
<accession>A0A1M5SMI4</accession>
<dbReference type="GO" id="GO:0140664">
    <property type="term" value="F:ATP-dependent DNA damage sensor activity"/>
    <property type="evidence" value="ECO:0007669"/>
    <property type="project" value="InterPro"/>
</dbReference>
<dbReference type="InterPro" id="IPR046893">
    <property type="entry name" value="MSSS"/>
</dbReference>
<comment type="function">
    <text evidence="9">Acts as a ribosome collision sensor, splitting the ribosome into its 2 subunits. Detects stalled/collided 70S ribosomes which it binds and splits by an ATP-hydrolysis driven conformational change. Acts upstream of the ribosome quality control system (RQC), a ribosome-associated complex that mediates the extraction of incompletely synthesized nascent chains from stalled ribosomes and their subsequent degradation. Probably generates substrates for RQC.</text>
</comment>
<keyword evidence="4 9" id="KW-0255">Endonuclease</keyword>
<dbReference type="CDD" id="cd06503">
    <property type="entry name" value="ATP-synt_Fo_b"/>
    <property type="match status" value="1"/>
</dbReference>
<feature type="coiled-coil region" evidence="10">
    <location>
        <begin position="671"/>
        <end position="698"/>
    </location>
</feature>
<feature type="binding site" evidence="9">
    <location>
        <begin position="332"/>
        <end position="339"/>
    </location>
    <ligand>
        <name>ATP</name>
        <dbReference type="ChEBI" id="CHEBI:30616"/>
    </ligand>
</feature>
<evidence type="ECO:0000256" key="2">
    <source>
        <dbReference type="ARBA" id="ARBA00022730"/>
    </source>
</evidence>
<keyword evidence="1 9" id="KW-0540">Nuclease</keyword>
<comment type="similarity">
    <text evidence="9">Belongs to the DNA mismatch repair MutS family. MutS2 subfamily.</text>
</comment>
<dbReference type="GO" id="GO:0030983">
    <property type="term" value="F:mismatched DNA binding"/>
    <property type="evidence" value="ECO:0007669"/>
    <property type="project" value="InterPro"/>
</dbReference>
<dbReference type="InterPro" id="IPR002625">
    <property type="entry name" value="Smr_dom"/>
</dbReference>
<dbReference type="CDD" id="cd03280">
    <property type="entry name" value="ABC_MutS2"/>
    <property type="match status" value="1"/>
</dbReference>
<dbReference type="Pfam" id="PF00488">
    <property type="entry name" value="MutS_V"/>
    <property type="match status" value="1"/>
</dbReference>
<dbReference type="SMART" id="SM00463">
    <property type="entry name" value="SMR"/>
    <property type="match status" value="1"/>
</dbReference>
<dbReference type="EMBL" id="FQXM01000004">
    <property type="protein sequence ID" value="SHH39714.1"/>
    <property type="molecule type" value="Genomic_DNA"/>
</dbReference>
<dbReference type="PROSITE" id="PS50828">
    <property type="entry name" value="SMR"/>
    <property type="match status" value="1"/>
</dbReference>
<keyword evidence="3 9" id="KW-0547">Nucleotide-binding</keyword>
<evidence type="ECO:0000256" key="9">
    <source>
        <dbReference type="HAMAP-Rule" id="MF_00092"/>
    </source>
</evidence>
<dbReference type="GO" id="GO:0045910">
    <property type="term" value="P:negative regulation of DNA recombination"/>
    <property type="evidence" value="ECO:0007669"/>
    <property type="project" value="InterPro"/>
</dbReference>
<dbReference type="NCBIfam" id="TIGR01069">
    <property type="entry name" value="mutS2"/>
    <property type="match status" value="1"/>
</dbReference>
<dbReference type="PANTHER" id="PTHR48466:SF2">
    <property type="entry name" value="OS10G0509000 PROTEIN"/>
    <property type="match status" value="1"/>
</dbReference>
<dbReference type="STRING" id="1121316.SAMN02745207_01021"/>
<dbReference type="Pfam" id="PF20297">
    <property type="entry name" value="MSSS"/>
    <property type="match status" value="1"/>
</dbReference>
<dbReference type="SUPFAM" id="SSF160443">
    <property type="entry name" value="SMR domain-like"/>
    <property type="match status" value="1"/>
</dbReference>
<evidence type="ECO:0000313" key="13">
    <source>
        <dbReference type="Proteomes" id="UP000184447"/>
    </source>
</evidence>
<feature type="coiled-coil region" evidence="10">
    <location>
        <begin position="537"/>
        <end position="631"/>
    </location>
</feature>
<dbReference type="InterPro" id="IPR005747">
    <property type="entry name" value="MutS2"/>
</dbReference>
<dbReference type="Pfam" id="PF01713">
    <property type="entry name" value="Smr"/>
    <property type="match status" value="1"/>
</dbReference>
<dbReference type="InterPro" id="IPR036063">
    <property type="entry name" value="Smr_dom_sf"/>
</dbReference>
<keyword evidence="8 9" id="KW-0238">DNA-binding</keyword>
<evidence type="ECO:0000256" key="8">
    <source>
        <dbReference type="ARBA" id="ARBA00023125"/>
    </source>
</evidence>
<keyword evidence="2 9" id="KW-0699">rRNA-binding</keyword>
<protein>
    <recommendedName>
        <fullName evidence="9">Endonuclease MutS2</fullName>
        <ecNumber evidence="9">3.1.-.-</ecNumber>
    </recommendedName>
    <alternativeName>
        <fullName evidence="9">Ribosome-associated protein quality control-upstream factor</fullName>
        <shortName evidence="9">RQC-upstream factor</shortName>
        <shortName evidence="9">RqcU</shortName>
        <ecNumber evidence="9">3.6.4.-</ecNumber>
    </alternativeName>
</protein>
<dbReference type="Proteomes" id="UP000184447">
    <property type="component" value="Unassembled WGS sequence"/>
</dbReference>
<evidence type="ECO:0000256" key="10">
    <source>
        <dbReference type="SAM" id="Coils"/>
    </source>
</evidence>
<dbReference type="InterPro" id="IPR000432">
    <property type="entry name" value="DNA_mismatch_repair_MutS_C"/>
</dbReference>
<dbReference type="PROSITE" id="PS00486">
    <property type="entry name" value="DNA_MISMATCH_REPAIR_2"/>
    <property type="match status" value="1"/>
</dbReference>
<evidence type="ECO:0000256" key="6">
    <source>
        <dbReference type="ARBA" id="ARBA00022840"/>
    </source>
</evidence>
<evidence type="ECO:0000256" key="5">
    <source>
        <dbReference type="ARBA" id="ARBA00022801"/>
    </source>
</evidence>
<dbReference type="SMART" id="SM00534">
    <property type="entry name" value="MUTSac"/>
    <property type="match status" value="1"/>
</dbReference>
<dbReference type="PIRSF" id="PIRSF005814">
    <property type="entry name" value="MutS_YshD"/>
    <property type="match status" value="1"/>
</dbReference>
<dbReference type="SMART" id="SM00533">
    <property type="entry name" value="MUTSd"/>
    <property type="match status" value="1"/>
</dbReference>
<dbReference type="InterPro" id="IPR045076">
    <property type="entry name" value="MutS"/>
</dbReference>
<dbReference type="SUPFAM" id="SSF52540">
    <property type="entry name" value="P-loop containing nucleoside triphosphate hydrolases"/>
    <property type="match status" value="1"/>
</dbReference>
<dbReference type="GO" id="GO:0006298">
    <property type="term" value="P:mismatch repair"/>
    <property type="evidence" value="ECO:0007669"/>
    <property type="project" value="InterPro"/>
</dbReference>
<dbReference type="GO" id="GO:0005524">
    <property type="term" value="F:ATP binding"/>
    <property type="evidence" value="ECO:0007669"/>
    <property type="project" value="UniProtKB-UniRule"/>
</dbReference>
<dbReference type="SUPFAM" id="SSF48334">
    <property type="entry name" value="DNA repair protein MutS, domain III"/>
    <property type="match status" value="1"/>
</dbReference>
<evidence type="ECO:0000256" key="4">
    <source>
        <dbReference type="ARBA" id="ARBA00022759"/>
    </source>
</evidence>
<evidence type="ECO:0000256" key="3">
    <source>
        <dbReference type="ARBA" id="ARBA00022741"/>
    </source>
</evidence>
<proteinExistence type="inferred from homology"/>
<dbReference type="InterPro" id="IPR036187">
    <property type="entry name" value="DNA_mismatch_repair_MutS_sf"/>
</dbReference>
<dbReference type="InterPro" id="IPR007696">
    <property type="entry name" value="DNA_mismatch_repair_MutS_core"/>
</dbReference>
<keyword evidence="7 9" id="KW-0694">RNA-binding</keyword>
<dbReference type="OrthoDB" id="9808166at2"/>
<keyword evidence="13" id="KW-1185">Reference proteome</keyword>
<dbReference type="InterPro" id="IPR027417">
    <property type="entry name" value="P-loop_NTPase"/>
</dbReference>
<comment type="subunit">
    <text evidence="9">Homodimer. Binds to stalled ribosomes, contacting rRNA.</text>
</comment>